<comment type="caution">
    <text evidence="2">The sequence shown here is derived from an EMBL/GenBank/DDBJ whole genome shotgun (WGS) entry which is preliminary data.</text>
</comment>
<protein>
    <submittedName>
        <fullName evidence="2">Uncharacterized protein</fullName>
    </submittedName>
</protein>
<evidence type="ECO:0000256" key="1">
    <source>
        <dbReference type="SAM" id="MobiDB-lite"/>
    </source>
</evidence>
<evidence type="ECO:0000313" key="3">
    <source>
        <dbReference type="Proteomes" id="UP001595711"/>
    </source>
</evidence>
<sequence>MSDLAGPMGPQQQRSAEADMVSRAAAPGCIVAVDPDTAVHMGAFHDDALDAGAAEGSRFDDLVGEDA</sequence>
<accession>A0ABV7VBS9</accession>
<dbReference type="Proteomes" id="UP001595711">
    <property type="component" value="Unassembled WGS sequence"/>
</dbReference>
<keyword evidence="3" id="KW-1185">Reference proteome</keyword>
<reference evidence="3" key="1">
    <citation type="journal article" date="2019" name="Int. J. Syst. Evol. Microbiol.">
        <title>The Global Catalogue of Microorganisms (GCM) 10K type strain sequencing project: providing services to taxonomists for standard genome sequencing and annotation.</title>
        <authorList>
            <consortium name="The Broad Institute Genomics Platform"/>
            <consortium name="The Broad Institute Genome Sequencing Center for Infectious Disease"/>
            <person name="Wu L."/>
            <person name="Ma J."/>
        </authorList>
    </citation>
    <scope>NUCLEOTIDE SEQUENCE [LARGE SCALE GENOMIC DNA]</scope>
    <source>
        <strain evidence="3">KCTC 42182</strain>
    </source>
</reference>
<dbReference type="EMBL" id="JBHRYJ010000001">
    <property type="protein sequence ID" value="MFC3674939.1"/>
    <property type="molecule type" value="Genomic_DNA"/>
</dbReference>
<dbReference type="RefSeq" id="WP_379722559.1">
    <property type="nucleotide sequence ID" value="NZ_JBHRYJ010000001.1"/>
</dbReference>
<evidence type="ECO:0000313" key="2">
    <source>
        <dbReference type="EMBL" id="MFC3674939.1"/>
    </source>
</evidence>
<proteinExistence type="predicted"/>
<feature type="region of interest" description="Disordered" evidence="1">
    <location>
        <begin position="1"/>
        <end position="21"/>
    </location>
</feature>
<organism evidence="2 3">
    <name type="scientific">Ferrovibrio xuzhouensis</name>
    <dbReference type="NCBI Taxonomy" id="1576914"/>
    <lineage>
        <taxon>Bacteria</taxon>
        <taxon>Pseudomonadati</taxon>
        <taxon>Pseudomonadota</taxon>
        <taxon>Alphaproteobacteria</taxon>
        <taxon>Rhodospirillales</taxon>
        <taxon>Rhodospirillaceae</taxon>
        <taxon>Ferrovibrio</taxon>
    </lineage>
</organism>
<gene>
    <name evidence="2" type="ORF">ACFOOQ_05240</name>
</gene>
<name>A0ABV7VBS9_9PROT</name>